<evidence type="ECO:0000313" key="3">
    <source>
        <dbReference type="Proteomes" id="UP000271683"/>
    </source>
</evidence>
<sequence length="121" mass="12569">MTPRWPSGAISALGPEGRDDAAEHSVDALPLRGTLNGTGRPGLLAPFWERRAGTSARRVPATYAVAGSVARFTVTGAASLAGSTSRHSAASQFRWAVNEPGNTSASLIFRSNVHVPICPGM</sequence>
<protein>
    <submittedName>
        <fullName evidence="2">Uncharacterized protein</fullName>
    </submittedName>
</protein>
<reference evidence="2 3" key="1">
    <citation type="submission" date="2018-11" db="EMBL/GenBank/DDBJ databases">
        <title>Sequencing the genomes of 1000 actinobacteria strains.</title>
        <authorList>
            <person name="Klenk H.-P."/>
        </authorList>
    </citation>
    <scope>NUCLEOTIDE SEQUENCE [LARGE SCALE GENOMIC DNA]</scope>
    <source>
        <strain evidence="2 3">DSM 43634</strain>
    </source>
</reference>
<feature type="region of interest" description="Disordered" evidence="1">
    <location>
        <begin position="1"/>
        <end position="23"/>
    </location>
</feature>
<proteinExistence type="predicted"/>
<name>A0A3N1GC37_9ACTN</name>
<accession>A0A3N1GC37</accession>
<dbReference type="EMBL" id="RJKL01000001">
    <property type="protein sequence ID" value="ROP27698.1"/>
    <property type="molecule type" value="Genomic_DNA"/>
</dbReference>
<organism evidence="2 3">
    <name type="scientific">Couchioplanes caeruleus</name>
    <dbReference type="NCBI Taxonomy" id="56438"/>
    <lineage>
        <taxon>Bacteria</taxon>
        <taxon>Bacillati</taxon>
        <taxon>Actinomycetota</taxon>
        <taxon>Actinomycetes</taxon>
        <taxon>Micromonosporales</taxon>
        <taxon>Micromonosporaceae</taxon>
        <taxon>Couchioplanes</taxon>
    </lineage>
</organism>
<dbReference type="Proteomes" id="UP000271683">
    <property type="component" value="Unassembled WGS sequence"/>
</dbReference>
<evidence type="ECO:0000313" key="2">
    <source>
        <dbReference type="EMBL" id="ROP27698.1"/>
    </source>
</evidence>
<dbReference type="AlphaFoldDB" id="A0A3N1GC37"/>
<gene>
    <name evidence="2" type="ORF">EDD30_0389</name>
</gene>
<evidence type="ECO:0000256" key="1">
    <source>
        <dbReference type="SAM" id="MobiDB-lite"/>
    </source>
</evidence>
<comment type="caution">
    <text evidence="2">The sequence shown here is derived from an EMBL/GenBank/DDBJ whole genome shotgun (WGS) entry which is preliminary data.</text>
</comment>